<dbReference type="Pfam" id="PF17778">
    <property type="entry name" value="WHD_BLACT"/>
    <property type="match status" value="1"/>
</dbReference>
<dbReference type="GO" id="GO:0016787">
    <property type="term" value="F:hydrolase activity"/>
    <property type="evidence" value="ECO:0007669"/>
    <property type="project" value="UniProtKB-KW"/>
</dbReference>
<dbReference type="InterPro" id="IPR036866">
    <property type="entry name" value="RibonucZ/Hydroxyglut_hydro"/>
</dbReference>
<dbReference type="SUPFAM" id="SSF56281">
    <property type="entry name" value="Metallo-hydrolase/oxidoreductase"/>
    <property type="match status" value="1"/>
</dbReference>
<evidence type="ECO:0000259" key="1">
    <source>
        <dbReference type="SMART" id="SM00849"/>
    </source>
</evidence>
<dbReference type="Gene3D" id="3.60.15.10">
    <property type="entry name" value="Ribonuclease Z/Hydroxyacylglutathione hydrolase-like"/>
    <property type="match status" value="1"/>
</dbReference>
<dbReference type="AlphaFoldDB" id="A0A552WK80"/>
<dbReference type="InterPro" id="IPR041516">
    <property type="entry name" value="LACTB2_WH"/>
</dbReference>
<dbReference type="RefSeq" id="WP_143419952.1">
    <property type="nucleotide sequence ID" value="NZ_VJXR01000098.1"/>
</dbReference>
<dbReference type="PANTHER" id="PTHR23131:SF0">
    <property type="entry name" value="ENDORIBONUCLEASE LACTB2"/>
    <property type="match status" value="1"/>
</dbReference>
<reference evidence="2 3" key="1">
    <citation type="submission" date="2019-07" db="EMBL/GenBank/DDBJ databases">
        <title>Georgenia wutianyii sp. nov. and Georgenia *** sp. nov. isolated from plateau pika (Ochotona curzoniae) in the Qinghai-Tibet plateau of China.</title>
        <authorList>
            <person name="Tian Z."/>
        </authorList>
    </citation>
    <scope>NUCLEOTIDE SEQUENCE [LARGE SCALE GENOMIC DNA]</scope>
    <source>
        <strain evidence="2 3">Z446</strain>
    </source>
</reference>
<feature type="domain" description="Metallo-beta-lactamase" evidence="1">
    <location>
        <begin position="34"/>
        <end position="212"/>
    </location>
</feature>
<dbReference type="PANTHER" id="PTHR23131">
    <property type="entry name" value="ENDORIBONUCLEASE LACTB2"/>
    <property type="match status" value="1"/>
</dbReference>
<dbReference type="Proteomes" id="UP000318693">
    <property type="component" value="Unassembled WGS sequence"/>
</dbReference>
<dbReference type="InterPro" id="IPR001279">
    <property type="entry name" value="Metallo-B-lactamas"/>
</dbReference>
<organism evidence="2 3">
    <name type="scientific">Georgenia yuyongxinii</name>
    <dbReference type="NCBI Taxonomy" id="2589797"/>
    <lineage>
        <taxon>Bacteria</taxon>
        <taxon>Bacillati</taxon>
        <taxon>Actinomycetota</taxon>
        <taxon>Actinomycetes</taxon>
        <taxon>Micrococcales</taxon>
        <taxon>Bogoriellaceae</taxon>
        <taxon>Georgenia</taxon>
    </lineage>
</organism>
<evidence type="ECO:0000313" key="2">
    <source>
        <dbReference type="EMBL" id="TRW43175.1"/>
    </source>
</evidence>
<dbReference type="InterPro" id="IPR036388">
    <property type="entry name" value="WH-like_DNA-bd_sf"/>
</dbReference>
<sequence>MNTPTHPAYEVPRAVTGFASVVLCHNPGTMELEGTNTWILRAPGADGCVVVDPGPADAPAHTAAVATACSTDGGRVATILVSHRHHDHTGGIDALAARTGAPVRAWSSDFCRGAAPLRDQEVVQAAGLRITVLHTPGHTADSICLLIEHQPPASKHTQHLAAPSERALLTGDTILGRGTTVLDPADGSLAQYMDSLTLLIDQGRDCVMLPGHGPERPDVVAVAHEYRRHREQRLVEIRRALDELGLAPTAADPMAVVAKVYAEVDRALWPAARMSVEAQLDYLAGR</sequence>
<keyword evidence="2" id="KW-0378">Hydrolase</keyword>
<keyword evidence="3" id="KW-1185">Reference proteome</keyword>
<dbReference type="EMBL" id="VJXR01000098">
    <property type="protein sequence ID" value="TRW43175.1"/>
    <property type="molecule type" value="Genomic_DNA"/>
</dbReference>
<name>A0A552WK80_9MICO</name>
<gene>
    <name evidence="2" type="ORF">FJ693_18710</name>
</gene>
<accession>A0A552WK80</accession>
<dbReference type="SMART" id="SM00849">
    <property type="entry name" value="Lactamase_B"/>
    <property type="match status" value="1"/>
</dbReference>
<dbReference type="Gene3D" id="1.10.10.10">
    <property type="entry name" value="Winged helix-like DNA-binding domain superfamily/Winged helix DNA-binding domain"/>
    <property type="match status" value="1"/>
</dbReference>
<dbReference type="InterPro" id="IPR050662">
    <property type="entry name" value="Sec-metab_biosynth-thioest"/>
</dbReference>
<proteinExistence type="predicted"/>
<comment type="caution">
    <text evidence="2">The sequence shown here is derived from an EMBL/GenBank/DDBJ whole genome shotgun (WGS) entry which is preliminary data.</text>
</comment>
<dbReference type="CDD" id="cd16278">
    <property type="entry name" value="metallo-hydrolase-like_MBL-fold"/>
    <property type="match status" value="1"/>
</dbReference>
<dbReference type="Pfam" id="PF00753">
    <property type="entry name" value="Lactamase_B"/>
    <property type="match status" value="1"/>
</dbReference>
<protein>
    <submittedName>
        <fullName evidence="2">MBL fold metallo-hydrolase</fullName>
    </submittedName>
</protein>
<evidence type="ECO:0000313" key="3">
    <source>
        <dbReference type="Proteomes" id="UP000318693"/>
    </source>
</evidence>